<feature type="region of interest" description="Disordered" evidence="1">
    <location>
        <begin position="800"/>
        <end position="840"/>
    </location>
</feature>
<dbReference type="RefSeq" id="XP_033239796.1">
    <property type="nucleotide sequence ID" value="XM_033383905.1"/>
</dbReference>
<evidence type="ECO:0000313" key="3">
    <source>
        <dbReference type="RefSeq" id="XP_033239796.1"/>
    </source>
</evidence>
<protein>
    <submittedName>
        <fullName evidence="3">Cytokine receptor isoform X1</fullName>
    </submittedName>
</protein>
<dbReference type="InParanoid" id="A0A6I8W8V1"/>
<keyword evidence="2" id="KW-1185">Reference proteome</keyword>
<evidence type="ECO:0000256" key="1">
    <source>
        <dbReference type="SAM" id="MobiDB-lite"/>
    </source>
</evidence>
<keyword evidence="3" id="KW-0675">Receptor</keyword>
<organism evidence="2 3">
    <name type="scientific">Drosophila pseudoobscura pseudoobscura</name>
    <name type="common">Fruit fly</name>
    <dbReference type="NCBI Taxonomy" id="46245"/>
    <lineage>
        <taxon>Eukaryota</taxon>
        <taxon>Metazoa</taxon>
        <taxon>Ecdysozoa</taxon>
        <taxon>Arthropoda</taxon>
        <taxon>Hexapoda</taxon>
        <taxon>Insecta</taxon>
        <taxon>Pterygota</taxon>
        <taxon>Neoptera</taxon>
        <taxon>Endopterygota</taxon>
        <taxon>Diptera</taxon>
        <taxon>Brachycera</taxon>
        <taxon>Muscomorpha</taxon>
        <taxon>Ephydroidea</taxon>
        <taxon>Drosophilidae</taxon>
        <taxon>Drosophila</taxon>
        <taxon>Sophophora</taxon>
    </lineage>
</organism>
<evidence type="ECO:0000313" key="2">
    <source>
        <dbReference type="Proteomes" id="UP000001819"/>
    </source>
</evidence>
<dbReference type="KEGG" id="dpo:4814595"/>
<dbReference type="AlphaFoldDB" id="A0A6I8W8V1"/>
<dbReference type="ExpressionAtlas" id="A0A6I8W8V1">
    <property type="expression patterns" value="baseline"/>
</dbReference>
<dbReference type="FunCoup" id="A0A6I8W8V1">
    <property type="interactions" value="3"/>
</dbReference>
<dbReference type="Proteomes" id="UP000001819">
    <property type="component" value="Chromosome X"/>
</dbReference>
<accession>A0A6I8W8V1</accession>
<sequence length="840" mass="95061">MTKTSQVYKGKKKMHWSWVEPYLAVLVLSLNCQLNLASLTVSREEIRAGDSFNVTCSWDDESVSPEHIKIKVAPRSNRASNRMETTTTVVERVDNATVGKWHYECMWDGKTLEALDVRVGARLQVEDFECRMDLYDSTMMTSCSFSMPNGYQLEEDFLYLRENELPPVQCTDYPHNATQVLCRIDPGLTPKTKFETSHSYTLNMRDSVGNQTQHFNRTQAQVLVLDWPNKKQPLTPFDNQSCLIWQNSVWSEYYHQSGSIDWHVRVIPLNDDIPEIENPPYEVRYSGTRCEMFCLKTPHYPNQQFELRLRRRFNQPEAPWSETITRQFWVPKSKPSRPPRLLPNGFFFDPRSKGLYIFWEQLKPLEHNGPNLTYSLATTDGSSRKHVSHVGRNFAMFPHWDGSTDSTISVCSENSEGRSLNCSDLYVPVLDNAKERQPTALKYDKATNTLSWTAPERSSGLLHYTVYWCSPVNDTQKICDDSQDIKLLELDGASRQEHHFNGSMELINLGVAATYEDKFSGGMRWLRVGLPTEVELAKSRYLEGIVALIVLCLIFISYRRLHRCSSIEIDIPNGVYEGQRGITGVKHDEKDVTKVPTQGHRENHKIPKETNSGIELVVIEDPKECIKPIPVTVKPSNELTGFTMPDTLKNGTNPISDLKALCPTESGIENTLKTPGRMVKGSAVENYNIDDTKDATQYPPVNAKIPTEPSSGIELAVIEDPKEYSRPIPVTVKPWNALIGTMADMVRDEKNPNPDLEIMLPIESRNENTLIKTIPGRMGTNQIVTTPAGYVEMLARASKSGSGSASDSEKPLPKSSPGYVQIDFNKSTNGNGYVMPPPFR</sequence>
<name>A0A6I8W8V1_DROPS</name>
<reference evidence="3" key="1">
    <citation type="submission" date="2025-08" db="UniProtKB">
        <authorList>
            <consortium name="RefSeq"/>
        </authorList>
    </citation>
    <scope>IDENTIFICATION</scope>
    <source>
        <strain evidence="3">MV-25-SWS-2005</strain>
        <tissue evidence="3">Whole body</tissue>
    </source>
</reference>
<gene>
    <name evidence="3" type="primary">et</name>
</gene>
<proteinExistence type="predicted"/>